<sequence length="89" mass="9868">MSRPPYPPEFRRQMVELVRAGRSPEELAAEFEPTAQSIRNWVVQADRDDGRRADGLTSAEKDELARLPRQVLVACPDVRSAGARPPGVA</sequence>
<evidence type="ECO:0000313" key="1">
    <source>
        <dbReference type="EMBL" id="GLY92273.1"/>
    </source>
</evidence>
<organism evidence="1 2">
    <name type="scientific">Actinoallomurus iriomotensis</name>
    <dbReference type="NCBI Taxonomy" id="478107"/>
    <lineage>
        <taxon>Bacteria</taxon>
        <taxon>Bacillati</taxon>
        <taxon>Actinomycetota</taxon>
        <taxon>Actinomycetes</taxon>
        <taxon>Streptosporangiales</taxon>
        <taxon>Thermomonosporaceae</taxon>
        <taxon>Actinoallomurus</taxon>
    </lineage>
</organism>
<dbReference type="EMBL" id="BSTK01000027">
    <property type="protein sequence ID" value="GLY92273.1"/>
    <property type="molecule type" value="Genomic_DNA"/>
</dbReference>
<dbReference type="GO" id="GO:0003677">
    <property type="term" value="F:DNA binding"/>
    <property type="evidence" value="ECO:0007669"/>
    <property type="project" value="InterPro"/>
</dbReference>
<dbReference type="Proteomes" id="UP001165074">
    <property type="component" value="Unassembled WGS sequence"/>
</dbReference>
<reference evidence="1" key="1">
    <citation type="submission" date="2023-03" db="EMBL/GenBank/DDBJ databases">
        <title>Actinoallomurus iriomotensis NBRC 103684.</title>
        <authorList>
            <person name="Ichikawa N."/>
            <person name="Sato H."/>
            <person name="Tonouchi N."/>
        </authorList>
    </citation>
    <scope>NUCLEOTIDE SEQUENCE</scope>
    <source>
        <strain evidence="1">NBRC 103684</strain>
    </source>
</reference>
<protein>
    <recommendedName>
        <fullName evidence="3">Transposase</fullName>
    </recommendedName>
</protein>
<dbReference type="GO" id="GO:0006313">
    <property type="term" value="P:DNA transposition"/>
    <property type="evidence" value="ECO:0007669"/>
    <property type="project" value="InterPro"/>
</dbReference>
<proteinExistence type="predicted"/>
<dbReference type="Pfam" id="PF01527">
    <property type="entry name" value="HTH_Tnp_1"/>
    <property type="match status" value="1"/>
</dbReference>
<dbReference type="GO" id="GO:0004803">
    <property type="term" value="F:transposase activity"/>
    <property type="evidence" value="ECO:0007669"/>
    <property type="project" value="InterPro"/>
</dbReference>
<evidence type="ECO:0000313" key="2">
    <source>
        <dbReference type="Proteomes" id="UP001165074"/>
    </source>
</evidence>
<evidence type="ECO:0008006" key="3">
    <source>
        <dbReference type="Google" id="ProtNLM"/>
    </source>
</evidence>
<name>A0A9W6W0F9_9ACTN</name>
<dbReference type="InterPro" id="IPR036388">
    <property type="entry name" value="WH-like_DNA-bd_sf"/>
</dbReference>
<dbReference type="InterPro" id="IPR002514">
    <property type="entry name" value="Transposase_8"/>
</dbReference>
<keyword evidence="2" id="KW-1185">Reference proteome</keyword>
<accession>A0A9W6W0F9</accession>
<dbReference type="SUPFAM" id="SSF46689">
    <property type="entry name" value="Homeodomain-like"/>
    <property type="match status" value="1"/>
</dbReference>
<dbReference type="Gene3D" id="1.10.10.10">
    <property type="entry name" value="Winged helix-like DNA-binding domain superfamily/Winged helix DNA-binding domain"/>
    <property type="match status" value="1"/>
</dbReference>
<dbReference type="InterPro" id="IPR009057">
    <property type="entry name" value="Homeodomain-like_sf"/>
</dbReference>
<gene>
    <name evidence="1" type="ORF">Airi02_102010</name>
</gene>
<dbReference type="AlphaFoldDB" id="A0A9W6W0F9"/>
<comment type="caution">
    <text evidence="1">The sequence shown here is derived from an EMBL/GenBank/DDBJ whole genome shotgun (WGS) entry which is preliminary data.</text>
</comment>